<keyword evidence="5" id="KW-0009">Actin-binding</keyword>
<feature type="compositionally biased region" description="Gly residues" evidence="6">
    <location>
        <begin position="222"/>
        <end position="231"/>
    </location>
</feature>
<keyword evidence="2" id="KW-0547">Nucleotide-binding</keyword>
<dbReference type="SUPFAM" id="SSF52540">
    <property type="entry name" value="P-loop containing nucleoside triphosphate hydrolases"/>
    <property type="match status" value="1"/>
</dbReference>
<dbReference type="GO" id="GO:0005524">
    <property type="term" value="F:ATP binding"/>
    <property type="evidence" value="ECO:0007669"/>
    <property type="project" value="UniProtKB-KW"/>
</dbReference>
<dbReference type="GO" id="GO:0016020">
    <property type="term" value="C:membrane"/>
    <property type="evidence" value="ECO:0007669"/>
    <property type="project" value="TreeGrafter"/>
</dbReference>
<evidence type="ECO:0000313" key="9">
    <source>
        <dbReference type="Proteomes" id="UP000297245"/>
    </source>
</evidence>
<keyword evidence="8" id="KW-0378">Hydrolase</keyword>
<proteinExistence type="inferred from homology"/>
<dbReference type="Proteomes" id="UP000297245">
    <property type="component" value="Unassembled WGS sequence"/>
</dbReference>
<evidence type="ECO:0000256" key="3">
    <source>
        <dbReference type="ARBA" id="ARBA00022840"/>
    </source>
</evidence>
<dbReference type="Pfam" id="PF00063">
    <property type="entry name" value="Myosin_head"/>
    <property type="match status" value="1"/>
</dbReference>
<dbReference type="GO" id="GO:0016459">
    <property type="term" value="C:myosin complex"/>
    <property type="evidence" value="ECO:0007669"/>
    <property type="project" value="InterPro"/>
</dbReference>
<evidence type="ECO:0000256" key="1">
    <source>
        <dbReference type="ARBA" id="ARBA00008314"/>
    </source>
</evidence>
<dbReference type="Gene3D" id="1.20.58.530">
    <property type="match status" value="1"/>
</dbReference>
<feature type="domain" description="Myosin motor" evidence="7">
    <location>
        <begin position="23"/>
        <end position="78"/>
    </location>
</feature>
<dbReference type="OrthoDB" id="6108017at2759"/>
<keyword evidence="3" id="KW-0067">ATP-binding</keyword>
<keyword evidence="4" id="KW-0175">Coiled coil</keyword>
<accession>A0A4S8MAB8</accession>
<gene>
    <name evidence="8" type="ORF">K435DRAFT_504140</name>
</gene>
<dbReference type="GO" id="GO:0005737">
    <property type="term" value="C:cytoplasm"/>
    <property type="evidence" value="ECO:0007669"/>
    <property type="project" value="TreeGrafter"/>
</dbReference>
<comment type="similarity">
    <text evidence="1">Belongs to the TRAFAC class myosin-kinesin ATPase superfamily. Myosin family.</text>
</comment>
<name>A0A4S8MAB8_DENBC</name>
<dbReference type="PANTHER" id="PTHR13140">
    <property type="entry name" value="MYOSIN"/>
    <property type="match status" value="1"/>
</dbReference>
<dbReference type="InterPro" id="IPR001609">
    <property type="entry name" value="Myosin_head_motor_dom-like"/>
</dbReference>
<dbReference type="GO" id="GO:0000146">
    <property type="term" value="F:microfilament motor activity"/>
    <property type="evidence" value="ECO:0007669"/>
    <property type="project" value="TreeGrafter"/>
</dbReference>
<dbReference type="GO" id="GO:0007015">
    <property type="term" value="P:actin filament organization"/>
    <property type="evidence" value="ECO:0007669"/>
    <property type="project" value="TreeGrafter"/>
</dbReference>
<evidence type="ECO:0000256" key="6">
    <source>
        <dbReference type="SAM" id="MobiDB-lite"/>
    </source>
</evidence>
<dbReference type="GO" id="GO:0051015">
    <property type="term" value="F:actin filament binding"/>
    <property type="evidence" value="ECO:0007669"/>
    <property type="project" value="TreeGrafter"/>
</dbReference>
<dbReference type="EMBL" id="ML179123">
    <property type="protein sequence ID" value="THU99200.1"/>
    <property type="molecule type" value="Genomic_DNA"/>
</dbReference>
<organism evidence="8 9">
    <name type="scientific">Dendrothele bispora (strain CBS 962.96)</name>
    <dbReference type="NCBI Taxonomy" id="1314807"/>
    <lineage>
        <taxon>Eukaryota</taxon>
        <taxon>Fungi</taxon>
        <taxon>Dikarya</taxon>
        <taxon>Basidiomycota</taxon>
        <taxon>Agaricomycotina</taxon>
        <taxon>Agaricomycetes</taxon>
        <taxon>Agaricomycetidae</taxon>
        <taxon>Agaricales</taxon>
        <taxon>Agaricales incertae sedis</taxon>
        <taxon>Dendrothele</taxon>
    </lineage>
</organism>
<evidence type="ECO:0000259" key="7">
    <source>
        <dbReference type="Pfam" id="PF00063"/>
    </source>
</evidence>
<sequence>MPTTNFSNTSPLKFSNSNRTHTKKTGIPWSFVEFMDNKNYVEVESRYLYPGILALLDEECRFPTTTDMSFCQNLNDLLGAGHAAEGFKGVFDPMRGATTYLPTVTTAAAVGGSASHLSPTTPTRSAHNHDLIAHHGLSTTSKTTPACRTNLYANTTFTIAHYAADVIYQEDGFLAKNQGIVPDEQVEVLKRWGGELVREVVGDSSHVDVGEGEKDKEKEGKGGNGVANGLG</sequence>
<dbReference type="PANTHER" id="PTHR13140:SF857">
    <property type="entry name" value="MYOSIN-11"/>
    <property type="match status" value="1"/>
</dbReference>
<evidence type="ECO:0000313" key="8">
    <source>
        <dbReference type="EMBL" id="THU99200.1"/>
    </source>
</evidence>
<protein>
    <submittedName>
        <fullName evidence="8">P-loop containing nucleoside triphosphate hydrolase protein</fullName>
    </submittedName>
</protein>
<evidence type="ECO:0000256" key="4">
    <source>
        <dbReference type="ARBA" id="ARBA00023054"/>
    </source>
</evidence>
<reference evidence="8 9" key="1">
    <citation type="journal article" date="2019" name="Nat. Ecol. Evol.">
        <title>Megaphylogeny resolves global patterns of mushroom evolution.</title>
        <authorList>
            <person name="Varga T."/>
            <person name="Krizsan K."/>
            <person name="Foldi C."/>
            <person name="Dima B."/>
            <person name="Sanchez-Garcia M."/>
            <person name="Sanchez-Ramirez S."/>
            <person name="Szollosi G.J."/>
            <person name="Szarkandi J.G."/>
            <person name="Papp V."/>
            <person name="Albert L."/>
            <person name="Andreopoulos W."/>
            <person name="Angelini C."/>
            <person name="Antonin V."/>
            <person name="Barry K.W."/>
            <person name="Bougher N.L."/>
            <person name="Buchanan P."/>
            <person name="Buyck B."/>
            <person name="Bense V."/>
            <person name="Catcheside P."/>
            <person name="Chovatia M."/>
            <person name="Cooper J."/>
            <person name="Damon W."/>
            <person name="Desjardin D."/>
            <person name="Finy P."/>
            <person name="Geml J."/>
            <person name="Haridas S."/>
            <person name="Hughes K."/>
            <person name="Justo A."/>
            <person name="Karasinski D."/>
            <person name="Kautmanova I."/>
            <person name="Kiss B."/>
            <person name="Kocsube S."/>
            <person name="Kotiranta H."/>
            <person name="LaButti K.M."/>
            <person name="Lechner B.E."/>
            <person name="Liimatainen K."/>
            <person name="Lipzen A."/>
            <person name="Lukacs Z."/>
            <person name="Mihaltcheva S."/>
            <person name="Morgado L.N."/>
            <person name="Niskanen T."/>
            <person name="Noordeloos M.E."/>
            <person name="Ohm R.A."/>
            <person name="Ortiz-Santana B."/>
            <person name="Ovrebo C."/>
            <person name="Racz N."/>
            <person name="Riley R."/>
            <person name="Savchenko A."/>
            <person name="Shiryaev A."/>
            <person name="Soop K."/>
            <person name="Spirin V."/>
            <person name="Szebenyi C."/>
            <person name="Tomsovsky M."/>
            <person name="Tulloss R.E."/>
            <person name="Uehling J."/>
            <person name="Grigoriev I.V."/>
            <person name="Vagvolgyi C."/>
            <person name="Papp T."/>
            <person name="Martin F.M."/>
            <person name="Miettinen O."/>
            <person name="Hibbett D.S."/>
            <person name="Nagy L.G."/>
        </authorList>
    </citation>
    <scope>NUCLEOTIDE SEQUENCE [LARGE SCALE GENOMIC DNA]</scope>
    <source>
        <strain evidence="8 9">CBS 962.96</strain>
    </source>
</reference>
<dbReference type="InterPro" id="IPR027417">
    <property type="entry name" value="P-loop_NTPase"/>
</dbReference>
<evidence type="ECO:0000256" key="2">
    <source>
        <dbReference type="ARBA" id="ARBA00022741"/>
    </source>
</evidence>
<dbReference type="AlphaFoldDB" id="A0A4S8MAB8"/>
<evidence type="ECO:0000256" key="5">
    <source>
        <dbReference type="ARBA" id="ARBA00023203"/>
    </source>
</evidence>
<feature type="compositionally biased region" description="Basic and acidic residues" evidence="6">
    <location>
        <begin position="203"/>
        <end position="221"/>
    </location>
</feature>
<keyword evidence="9" id="KW-1185">Reference proteome</keyword>
<dbReference type="GO" id="GO:0016787">
    <property type="term" value="F:hydrolase activity"/>
    <property type="evidence" value="ECO:0007669"/>
    <property type="project" value="UniProtKB-KW"/>
</dbReference>
<feature type="region of interest" description="Disordered" evidence="6">
    <location>
        <begin position="203"/>
        <end position="231"/>
    </location>
</feature>